<dbReference type="InParanoid" id="A0A024GVZ7"/>
<proteinExistence type="predicted"/>
<dbReference type="GO" id="GO:0000724">
    <property type="term" value="P:double-strand break repair via homologous recombination"/>
    <property type="evidence" value="ECO:0007669"/>
    <property type="project" value="TreeGrafter"/>
</dbReference>
<dbReference type="PANTHER" id="PTHR28653:SF1">
    <property type="entry name" value="ATPASE SWSAP1"/>
    <property type="match status" value="1"/>
</dbReference>
<evidence type="ECO:0008006" key="3">
    <source>
        <dbReference type="Google" id="ProtNLM"/>
    </source>
</evidence>
<reference evidence="1 2" key="1">
    <citation type="submission" date="2012-05" db="EMBL/GenBank/DDBJ databases">
        <title>Recombination and specialization in a pathogen metapopulation.</title>
        <authorList>
            <person name="Gardiner A."/>
            <person name="Kemen E."/>
            <person name="Schultz-Larsen T."/>
            <person name="MacLean D."/>
            <person name="Van Oosterhout C."/>
            <person name="Jones J.D.G."/>
        </authorList>
    </citation>
    <scope>NUCLEOTIDE SEQUENCE [LARGE SCALE GENOMIC DNA]</scope>
    <source>
        <strain evidence="1 2">Ac Nc2</strain>
    </source>
</reference>
<name>A0A024GVZ7_9STRA</name>
<gene>
    <name evidence="1" type="ORF">BN9_130180</name>
</gene>
<accession>A0A024GVZ7</accession>
<sequence>MDLEDFFTHEKVDKTRKECGEMGALTLLYGPSKSEKTSLLFQYAFTQVIKRHSVLLVRFRSTTFGAHPLLITPCACCTKPIQTGRDRWTWQQVSIKYLQNCAELQQFLCSLHLLNEPISVLLIDHLHDFLE</sequence>
<dbReference type="PANTHER" id="PTHR28653">
    <property type="match status" value="1"/>
</dbReference>
<dbReference type="EMBL" id="CAIX01001118">
    <property type="protein sequence ID" value="CCI50766.1"/>
    <property type="molecule type" value="Genomic_DNA"/>
</dbReference>
<evidence type="ECO:0000313" key="1">
    <source>
        <dbReference type="EMBL" id="CCI50766.1"/>
    </source>
</evidence>
<dbReference type="GO" id="GO:0003697">
    <property type="term" value="F:single-stranded DNA binding"/>
    <property type="evidence" value="ECO:0007669"/>
    <property type="project" value="TreeGrafter"/>
</dbReference>
<dbReference type="OrthoDB" id="157876at2759"/>
<keyword evidence="2" id="KW-1185">Reference proteome</keyword>
<comment type="caution">
    <text evidence="1">The sequence shown here is derived from an EMBL/GenBank/DDBJ whole genome shotgun (WGS) entry which is preliminary data.</text>
</comment>
<dbReference type="Proteomes" id="UP000053237">
    <property type="component" value="Unassembled WGS sequence"/>
</dbReference>
<organism evidence="1 2">
    <name type="scientific">Albugo candida</name>
    <dbReference type="NCBI Taxonomy" id="65357"/>
    <lineage>
        <taxon>Eukaryota</taxon>
        <taxon>Sar</taxon>
        <taxon>Stramenopiles</taxon>
        <taxon>Oomycota</taxon>
        <taxon>Peronosporomycetes</taxon>
        <taxon>Albuginales</taxon>
        <taxon>Albuginaceae</taxon>
        <taxon>Albugo</taxon>
    </lineage>
</organism>
<dbReference type="GO" id="GO:0097196">
    <property type="term" value="C:Shu complex"/>
    <property type="evidence" value="ECO:0007669"/>
    <property type="project" value="TreeGrafter"/>
</dbReference>
<evidence type="ECO:0000313" key="2">
    <source>
        <dbReference type="Proteomes" id="UP000053237"/>
    </source>
</evidence>
<protein>
    <recommendedName>
        <fullName evidence="3">ATPase domain-containing protein</fullName>
    </recommendedName>
</protein>
<dbReference type="AlphaFoldDB" id="A0A024GVZ7"/>